<dbReference type="PATRIC" id="fig|452.5.peg.1143"/>
<dbReference type="STRING" id="452.Lspi_1042"/>
<dbReference type="OrthoDB" id="5654298at2"/>
<keyword evidence="3" id="KW-1185">Reference proteome</keyword>
<feature type="region of interest" description="Disordered" evidence="1">
    <location>
        <begin position="1"/>
        <end position="29"/>
    </location>
</feature>
<comment type="caution">
    <text evidence="2">The sequence shown here is derived from an EMBL/GenBank/DDBJ whole genome shotgun (WGS) entry which is preliminary data.</text>
</comment>
<dbReference type="AlphaFoldDB" id="A0A0W0Z6Z9"/>
<evidence type="ECO:0000313" key="2">
    <source>
        <dbReference type="EMBL" id="KTD64875.1"/>
    </source>
</evidence>
<gene>
    <name evidence="2" type="ORF">Lspi_1042</name>
</gene>
<accession>A0A0W0Z6Z9</accession>
<reference evidence="2 3" key="1">
    <citation type="submission" date="2015-11" db="EMBL/GenBank/DDBJ databases">
        <title>Genomic analysis of 38 Legionella species identifies large and diverse effector repertoires.</title>
        <authorList>
            <person name="Burstein D."/>
            <person name="Amaro F."/>
            <person name="Zusman T."/>
            <person name="Lifshitz Z."/>
            <person name="Cohen O."/>
            <person name="Gilbert J.A."/>
            <person name="Pupko T."/>
            <person name="Shuman H.A."/>
            <person name="Segal G."/>
        </authorList>
    </citation>
    <scope>NUCLEOTIDE SEQUENCE [LARGE SCALE GENOMIC DNA]</scope>
    <source>
        <strain evidence="2 3">Mt.St.Helens-9</strain>
    </source>
</reference>
<dbReference type="EMBL" id="LNYX01000012">
    <property type="protein sequence ID" value="KTD64875.1"/>
    <property type="molecule type" value="Genomic_DNA"/>
</dbReference>
<name>A0A0W0Z6Z9_LEGSP</name>
<evidence type="ECO:0000313" key="3">
    <source>
        <dbReference type="Proteomes" id="UP000054877"/>
    </source>
</evidence>
<dbReference type="Proteomes" id="UP000054877">
    <property type="component" value="Unassembled WGS sequence"/>
</dbReference>
<protein>
    <submittedName>
        <fullName evidence="2">Uncharacterized protein</fullName>
    </submittedName>
</protein>
<proteinExistence type="predicted"/>
<feature type="compositionally biased region" description="Basic and acidic residues" evidence="1">
    <location>
        <begin position="11"/>
        <end position="27"/>
    </location>
</feature>
<evidence type="ECO:0000256" key="1">
    <source>
        <dbReference type="SAM" id="MobiDB-lite"/>
    </source>
</evidence>
<dbReference type="RefSeq" id="WP_058482975.1">
    <property type="nucleotide sequence ID" value="NZ_CAAAII010000003.1"/>
</dbReference>
<sequence>MGNNKNQGSIPHEKNTESHDERIDPHTAGKIATKLTLEETARISITSHQNYLIFQPFLAQPPLAAVVQASPDKLENLVKKYSPNILFAKGEITDPLNQVVYHNVSAYQLMTFLCDDDMQDKIVPLIPEDMIDKCHEQDSEMDCGGCDLIKMVEDPEQVILNGFKALTEFRTTYTITVAQQSGDSSILQNATLPLLENPDGIIYYHDNQGQAHFYYANRQTETLQKITPQPETQDDKKALEAFSKSMAAMENNSGRRSSDEEHALIKKTMGYQLIRKGVHYTRNNISYHDSQNEFRLLNAYRTCLRLYDDAQNEEQRNAADEYWREKVGKAQGEVMWLLQRLCQDRQTYVPPNPPLGGFTRGLSGSDRIVIYDIKPTSCFGKSFMLVQNGQPHRDLGSKYALCTSKDLFSSSVFSKTSYQVPLTTKYRKTTIERDLVYTARLVEQAKNAQALKVEKKLQIESINSRHG</sequence>
<organism evidence="2 3">
    <name type="scientific">Legionella spiritensis</name>
    <dbReference type="NCBI Taxonomy" id="452"/>
    <lineage>
        <taxon>Bacteria</taxon>
        <taxon>Pseudomonadati</taxon>
        <taxon>Pseudomonadota</taxon>
        <taxon>Gammaproteobacteria</taxon>
        <taxon>Legionellales</taxon>
        <taxon>Legionellaceae</taxon>
        <taxon>Legionella</taxon>
    </lineage>
</organism>